<keyword evidence="2 7" id="KW-0349">Heme</keyword>
<keyword evidence="4 7" id="KW-0560">Oxidoreductase</keyword>
<evidence type="ECO:0000256" key="7">
    <source>
        <dbReference type="RuleBase" id="RU000461"/>
    </source>
</evidence>
<dbReference type="GO" id="GO:0005506">
    <property type="term" value="F:iron ion binding"/>
    <property type="evidence" value="ECO:0007669"/>
    <property type="project" value="InterPro"/>
</dbReference>
<evidence type="ECO:0000256" key="3">
    <source>
        <dbReference type="ARBA" id="ARBA00022723"/>
    </source>
</evidence>
<dbReference type="EMBL" id="SOCP01000004">
    <property type="protein sequence ID" value="TDV54213.1"/>
    <property type="molecule type" value="Genomic_DNA"/>
</dbReference>
<dbReference type="PANTHER" id="PTHR46696:SF1">
    <property type="entry name" value="CYTOCHROME P450 YJIB-RELATED"/>
    <property type="match status" value="1"/>
</dbReference>
<keyword evidence="5 7" id="KW-0408">Iron</keyword>
<accession>A0A4R7VW03</accession>
<dbReference type="Proteomes" id="UP000294927">
    <property type="component" value="Unassembled WGS sequence"/>
</dbReference>
<protein>
    <submittedName>
        <fullName evidence="8">Biflaviolin synthase</fullName>
    </submittedName>
</protein>
<dbReference type="Pfam" id="PF00067">
    <property type="entry name" value="p450"/>
    <property type="match status" value="1"/>
</dbReference>
<dbReference type="GO" id="GO:0016705">
    <property type="term" value="F:oxidoreductase activity, acting on paired donors, with incorporation or reduction of molecular oxygen"/>
    <property type="evidence" value="ECO:0007669"/>
    <property type="project" value="InterPro"/>
</dbReference>
<dbReference type="RefSeq" id="WP_133903176.1">
    <property type="nucleotide sequence ID" value="NZ_SOCP01000004.1"/>
</dbReference>
<comment type="similarity">
    <text evidence="1 7">Belongs to the cytochrome P450 family.</text>
</comment>
<dbReference type="AlphaFoldDB" id="A0A4R7VW03"/>
<dbReference type="FunFam" id="1.10.630.10:FF:000018">
    <property type="entry name" value="Cytochrome P450 monooxygenase"/>
    <property type="match status" value="1"/>
</dbReference>
<dbReference type="GO" id="GO:0020037">
    <property type="term" value="F:heme binding"/>
    <property type="evidence" value="ECO:0007669"/>
    <property type="project" value="InterPro"/>
</dbReference>
<dbReference type="InterPro" id="IPR001128">
    <property type="entry name" value="Cyt_P450"/>
</dbReference>
<evidence type="ECO:0000313" key="8">
    <source>
        <dbReference type="EMBL" id="TDV54213.1"/>
    </source>
</evidence>
<evidence type="ECO:0000256" key="1">
    <source>
        <dbReference type="ARBA" id="ARBA00010617"/>
    </source>
</evidence>
<dbReference type="PRINTS" id="PR00359">
    <property type="entry name" value="BP450"/>
</dbReference>
<dbReference type="PROSITE" id="PS00086">
    <property type="entry name" value="CYTOCHROME_P450"/>
    <property type="match status" value="1"/>
</dbReference>
<keyword evidence="3 7" id="KW-0479">Metal-binding</keyword>
<sequence>MTVAQPIHFWTPPDLPGLSFDPLLARLLHEEPVARVRLPYGDGHAWLATRYDDVRFVSLDPRFSRAALHGRTVTRLAPHFIPMDGAMGIADPPDHTRMRRVVSRAFTARKIPWLRDQAQIVLDGLLDAMWRDGPPTDLVARVNQPFPMAMVCRLMGVPAEDRAAMGTWTETIMSAARGREASEQAKANMGEYYTEFIQRRRSEPDDDLTGVLAEAVEGDVLSLHEAVGLAVLIQIGGAHAVRNNSSNMVYALLTRPAHLARLRAEPALVPQAVEELLRYIPHRNAVGLPRIAMEDVEVGGVLIPTGEAVYVSYLTANRDPDVFANPDELDFDRAANPHVSFGYGPHHCLASTLARIESELLLRGLWDRFPTLRLAVPEEQLRWQRGSLLRGPEALPVEW</sequence>
<dbReference type="InterPro" id="IPR036396">
    <property type="entry name" value="Cyt_P450_sf"/>
</dbReference>
<dbReference type="GO" id="GO:0004497">
    <property type="term" value="F:monooxygenase activity"/>
    <property type="evidence" value="ECO:0007669"/>
    <property type="project" value="UniProtKB-KW"/>
</dbReference>
<dbReference type="OrthoDB" id="141712at2"/>
<reference evidence="8 9" key="1">
    <citation type="submission" date="2019-03" db="EMBL/GenBank/DDBJ databases">
        <title>Genomic Encyclopedia of Archaeal and Bacterial Type Strains, Phase II (KMG-II): from individual species to whole genera.</title>
        <authorList>
            <person name="Goeker M."/>
        </authorList>
    </citation>
    <scope>NUCLEOTIDE SEQUENCE [LARGE SCALE GENOMIC DNA]</scope>
    <source>
        <strain evidence="8 9">DSM 45499</strain>
    </source>
</reference>
<gene>
    <name evidence="8" type="ORF">CLV71_104684</name>
</gene>
<dbReference type="SUPFAM" id="SSF48264">
    <property type="entry name" value="Cytochrome P450"/>
    <property type="match status" value="1"/>
</dbReference>
<dbReference type="CDD" id="cd11031">
    <property type="entry name" value="Cyp158A-like"/>
    <property type="match status" value="1"/>
</dbReference>
<evidence type="ECO:0000256" key="6">
    <source>
        <dbReference type="ARBA" id="ARBA00023033"/>
    </source>
</evidence>
<evidence type="ECO:0000256" key="5">
    <source>
        <dbReference type="ARBA" id="ARBA00023004"/>
    </source>
</evidence>
<keyword evidence="6 7" id="KW-0503">Monooxygenase</keyword>
<organism evidence="8 9">
    <name type="scientific">Actinophytocola oryzae</name>
    <dbReference type="NCBI Taxonomy" id="502181"/>
    <lineage>
        <taxon>Bacteria</taxon>
        <taxon>Bacillati</taxon>
        <taxon>Actinomycetota</taxon>
        <taxon>Actinomycetes</taxon>
        <taxon>Pseudonocardiales</taxon>
        <taxon>Pseudonocardiaceae</taxon>
    </lineage>
</organism>
<evidence type="ECO:0000256" key="2">
    <source>
        <dbReference type="ARBA" id="ARBA00022617"/>
    </source>
</evidence>
<proteinExistence type="inferred from homology"/>
<dbReference type="PANTHER" id="PTHR46696">
    <property type="entry name" value="P450, PUTATIVE (EUROFUNG)-RELATED"/>
    <property type="match status" value="1"/>
</dbReference>
<dbReference type="InterPro" id="IPR017972">
    <property type="entry name" value="Cyt_P450_CS"/>
</dbReference>
<comment type="caution">
    <text evidence="8">The sequence shown here is derived from an EMBL/GenBank/DDBJ whole genome shotgun (WGS) entry which is preliminary data.</text>
</comment>
<dbReference type="InterPro" id="IPR002397">
    <property type="entry name" value="Cyt_P450_B"/>
</dbReference>
<name>A0A4R7VW03_9PSEU</name>
<evidence type="ECO:0000256" key="4">
    <source>
        <dbReference type="ARBA" id="ARBA00023002"/>
    </source>
</evidence>
<keyword evidence="9" id="KW-1185">Reference proteome</keyword>
<dbReference type="Gene3D" id="1.10.630.10">
    <property type="entry name" value="Cytochrome P450"/>
    <property type="match status" value="1"/>
</dbReference>
<evidence type="ECO:0000313" key="9">
    <source>
        <dbReference type="Proteomes" id="UP000294927"/>
    </source>
</evidence>